<dbReference type="PANTHER" id="PTHR34977">
    <property type="entry name" value="UPF0337 PROTEIN YJBJ"/>
    <property type="match status" value="1"/>
</dbReference>
<evidence type="ECO:0000313" key="5">
    <source>
        <dbReference type="Proteomes" id="UP000240608"/>
    </source>
</evidence>
<dbReference type="Gene3D" id="1.10.1470.10">
    <property type="entry name" value="YjbJ"/>
    <property type="match status" value="1"/>
</dbReference>
<evidence type="ECO:0000313" key="6">
    <source>
        <dbReference type="Proteomes" id="UP000636010"/>
    </source>
</evidence>
<accession>A0A2T4DH16</accession>
<dbReference type="PANTHER" id="PTHR34977:SF1">
    <property type="entry name" value="UPF0337 PROTEIN YJBJ"/>
    <property type="match status" value="1"/>
</dbReference>
<dbReference type="Proteomes" id="UP000240608">
    <property type="component" value="Unassembled WGS sequence"/>
</dbReference>
<sequence length="61" mass="6897">MNKDIIAGNWKEKSGKLKQKYAELTDDDLKYSEGKEEELVGKIQKKLGVGKDEAEKIISDI</sequence>
<dbReference type="EMBL" id="PYVU01000181">
    <property type="protein sequence ID" value="PTB93130.1"/>
    <property type="molecule type" value="Genomic_DNA"/>
</dbReference>
<reference evidence="6" key="3">
    <citation type="journal article" date="2019" name="Int. J. Syst. Evol. Microbiol.">
        <title>The Global Catalogue of Microorganisms (GCM) 10K type strain sequencing project: providing services to taxonomists for standard genome sequencing and annotation.</title>
        <authorList>
            <consortium name="The Broad Institute Genomics Platform"/>
            <consortium name="The Broad Institute Genome Sequencing Center for Infectious Disease"/>
            <person name="Wu L."/>
            <person name="Ma J."/>
        </authorList>
    </citation>
    <scope>NUCLEOTIDE SEQUENCE [LARGE SCALE GENOMIC DNA]</scope>
    <source>
        <strain evidence="6">CGMCC 1.10832</strain>
    </source>
</reference>
<dbReference type="RefSeq" id="WP_188465646.1">
    <property type="nucleotide sequence ID" value="NZ_BAABHU010000011.1"/>
</dbReference>
<dbReference type="SUPFAM" id="SSF69047">
    <property type="entry name" value="Hypothetical protein YjbJ"/>
    <property type="match status" value="1"/>
</dbReference>
<proteinExistence type="inferred from homology"/>
<dbReference type="EMBL" id="BMEC01000011">
    <property type="protein sequence ID" value="GGC45124.1"/>
    <property type="molecule type" value="Genomic_DNA"/>
</dbReference>
<evidence type="ECO:0000259" key="2">
    <source>
        <dbReference type="Pfam" id="PF05532"/>
    </source>
</evidence>
<protein>
    <submittedName>
        <fullName evidence="3">CsbD family protein</fullName>
    </submittedName>
    <submittedName>
        <fullName evidence="4">General stress protein CsbD</fullName>
    </submittedName>
</protein>
<comment type="similarity">
    <text evidence="1">Belongs to the UPF0337 (CsbD) family.</text>
</comment>
<organism evidence="4 5">
    <name type="scientific">Marivirga lumbricoides</name>
    <dbReference type="NCBI Taxonomy" id="1046115"/>
    <lineage>
        <taxon>Bacteria</taxon>
        <taxon>Pseudomonadati</taxon>
        <taxon>Bacteroidota</taxon>
        <taxon>Cytophagia</taxon>
        <taxon>Cytophagales</taxon>
        <taxon>Marivirgaceae</taxon>
        <taxon>Marivirga</taxon>
    </lineage>
</organism>
<feature type="domain" description="CsbD-like" evidence="2">
    <location>
        <begin position="4"/>
        <end position="56"/>
    </location>
</feature>
<dbReference type="PIRSF" id="PIRSF039008">
    <property type="entry name" value="YjbJ"/>
    <property type="match status" value="1"/>
</dbReference>
<dbReference type="InterPro" id="IPR050423">
    <property type="entry name" value="UPF0337_stress_rsp"/>
</dbReference>
<evidence type="ECO:0000313" key="3">
    <source>
        <dbReference type="EMBL" id="GGC45124.1"/>
    </source>
</evidence>
<evidence type="ECO:0000313" key="4">
    <source>
        <dbReference type="EMBL" id="PTB93130.1"/>
    </source>
</evidence>
<evidence type="ECO:0000256" key="1">
    <source>
        <dbReference type="ARBA" id="ARBA00009129"/>
    </source>
</evidence>
<keyword evidence="6" id="KW-1185">Reference proteome</keyword>
<reference evidence="4 5" key="2">
    <citation type="submission" date="2018-03" db="EMBL/GenBank/DDBJ databases">
        <title>Cross-interface Injection: A General Nanoliter Liquid Handling Method Applied to Single Cells Genome Amplification Automated Nanoliter Liquid Handling Applied to Single Cell Multiple Displacement Amplification.</title>
        <authorList>
            <person name="Yun J."/>
            <person name="Xu P."/>
            <person name="Xu J."/>
            <person name="Dai X."/>
            <person name="Wang Y."/>
            <person name="Zheng X."/>
            <person name="Cao C."/>
            <person name="Yi Q."/>
            <person name="Zhu Y."/>
            <person name="Wang L."/>
            <person name="Dong Z."/>
            <person name="Huang Y."/>
            <person name="Huang L."/>
            <person name="Du W."/>
        </authorList>
    </citation>
    <scope>NUCLEOTIDE SEQUENCE [LARGE SCALE GENOMIC DNA]</scope>
    <source>
        <strain evidence="4 5">Z-D1-2</strain>
    </source>
</reference>
<dbReference type="Proteomes" id="UP000636010">
    <property type="component" value="Unassembled WGS sequence"/>
</dbReference>
<dbReference type="Pfam" id="PF05532">
    <property type="entry name" value="CsbD"/>
    <property type="match status" value="1"/>
</dbReference>
<gene>
    <name evidence="4" type="ORF">C9994_13305</name>
    <name evidence="3" type="ORF">GCM10011506_33400</name>
</gene>
<comment type="caution">
    <text evidence="4">The sequence shown here is derived from an EMBL/GenBank/DDBJ whole genome shotgun (WGS) entry which is preliminary data.</text>
</comment>
<name>A0A2T4DH16_9BACT</name>
<dbReference type="InterPro" id="IPR008462">
    <property type="entry name" value="CsbD"/>
</dbReference>
<dbReference type="AlphaFoldDB" id="A0A2T4DH16"/>
<reference evidence="3" key="4">
    <citation type="submission" date="2024-05" db="EMBL/GenBank/DDBJ databases">
        <authorList>
            <person name="Sun Q."/>
            <person name="Zhou Y."/>
        </authorList>
    </citation>
    <scope>NUCLEOTIDE SEQUENCE</scope>
    <source>
        <strain evidence="3">CGMCC 1.10832</strain>
    </source>
</reference>
<dbReference type="InterPro" id="IPR036629">
    <property type="entry name" value="YjbJ_sf"/>
</dbReference>
<reference evidence="3" key="1">
    <citation type="journal article" date="2014" name="Int. J. Syst. Evol. Microbiol.">
        <title>Complete genome of a new Firmicutes species belonging to the dominant human colonic microbiota ('Ruminococcus bicirculans') reveals two chromosomes and a selective capacity to utilize plant glucans.</title>
        <authorList>
            <consortium name="NISC Comparative Sequencing Program"/>
            <person name="Wegmann U."/>
            <person name="Louis P."/>
            <person name="Goesmann A."/>
            <person name="Henrissat B."/>
            <person name="Duncan S.H."/>
            <person name="Flint H.J."/>
        </authorList>
    </citation>
    <scope>NUCLEOTIDE SEQUENCE</scope>
    <source>
        <strain evidence="3">CGMCC 1.10832</strain>
    </source>
</reference>
<dbReference type="InterPro" id="IPR026042">
    <property type="entry name" value="YjbJ"/>
</dbReference>